<accession>A0A076F1T5</accession>
<organism evidence="1 2">
    <name type="scientific">Rhodococcus opacus</name>
    <name type="common">Nocardia opaca</name>
    <dbReference type="NCBI Taxonomy" id="37919"/>
    <lineage>
        <taxon>Bacteria</taxon>
        <taxon>Bacillati</taxon>
        <taxon>Actinomycetota</taxon>
        <taxon>Actinomycetes</taxon>
        <taxon>Mycobacteriales</taxon>
        <taxon>Nocardiaceae</taxon>
        <taxon>Rhodococcus</taxon>
    </lineage>
</organism>
<proteinExistence type="predicted"/>
<dbReference type="Gene3D" id="1.10.340.30">
    <property type="entry name" value="Hypothetical protein, domain 2"/>
    <property type="match status" value="1"/>
</dbReference>
<protein>
    <recommendedName>
        <fullName evidence="3">Heme peroxidase</fullName>
    </recommendedName>
</protein>
<dbReference type="EMBL" id="CP008947">
    <property type="protein sequence ID" value="AII09714.1"/>
    <property type="molecule type" value="Genomic_DNA"/>
</dbReference>
<dbReference type="Proteomes" id="UP000028488">
    <property type="component" value="Chromosome"/>
</dbReference>
<dbReference type="RefSeq" id="WP_128641847.1">
    <property type="nucleotide sequence ID" value="NZ_CP008947.1"/>
</dbReference>
<reference evidence="1 2" key="1">
    <citation type="submission" date="2014-07" db="EMBL/GenBank/DDBJ databases">
        <title>Genome Sequence of Rhodococcus opacus Strain R7, a Biodegrader of Mono- and Polycyclic Aromatic Hydrocarbons.</title>
        <authorList>
            <person name="Di Gennaro P."/>
            <person name="Zampolli J."/>
            <person name="Presti I."/>
            <person name="Cappelletti M."/>
            <person name="D'Ursi P."/>
            <person name="Orro A."/>
            <person name="Mezzelani A."/>
            <person name="Milanesi L."/>
        </authorList>
    </citation>
    <scope>NUCLEOTIDE SEQUENCE [LARGE SCALE GENOMIC DNA]</scope>
    <source>
        <strain evidence="1 2">R7</strain>
    </source>
</reference>
<evidence type="ECO:0000313" key="1">
    <source>
        <dbReference type="EMBL" id="AII09714.1"/>
    </source>
</evidence>
<dbReference type="AlphaFoldDB" id="A0A076F1T5"/>
<name>A0A076F1T5_RHOOP</name>
<dbReference type="eggNOG" id="ENOG5033EKH">
    <property type="taxonomic scope" value="Bacteria"/>
</dbReference>
<gene>
    <name evidence="1" type="ORF">EP51_35760</name>
</gene>
<evidence type="ECO:0000313" key="2">
    <source>
        <dbReference type="Proteomes" id="UP000028488"/>
    </source>
</evidence>
<sequence length="219" mass="23732">MSTAHVRALLDHVATELPRESWPHWTEGWPHEIEAGLLDAAFSARATYGMPTTGVRAVITRWRDHRAAPLDDLTALAAHADEPEDLLAVLNNRQRVPGNYTTKAEAVASAARSLTELGCTTSADLRDDEAQRNALVAAPGFGVATWECFTMQLGVRTAGSHQLVCDFLGEALDLETPPSAAEAEDLLAAAAARLEITPATFTHAVWRYQRAQRRVAGAR</sequence>
<evidence type="ECO:0008006" key="3">
    <source>
        <dbReference type="Google" id="ProtNLM"/>
    </source>
</evidence>